<dbReference type="AlphaFoldDB" id="M7BL05"/>
<dbReference type="Proteomes" id="UP000031443">
    <property type="component" value="Unassembled WGS sequence"/>
</dbReference>
<name>M7BL05_CHEMY</name>
<protein>
    <submittedName>
        <fullName evidence="1">Uncharacterized protein</fullName>
    </submittedName>
</protein>
<organism evidence="1 2">
    <name type="scientific">Chelonia mydas</name>
    <name type="common">Green sea-turtle</name>
    <name type="synonym">Chelonia agassizi</name>
    <dbReference type="NCBI Taxonomy" id="8469"/>
    <lineage>
        <taxon>Eukaryota</taxon>
        <taxon>Metazoa</taxon>
        <taxon>Chordata</taxon>
        <taxon>Craniata</taxon>
        <taxon>Vertebrata</taxon>
        <taxon>Euteleostomi</taxon>
        <taxon>Archelosauria</taxon>
        <taxon>Testudinata</taxon>
        <taxon>Testudines</taxon>
        <taxon>Cryptodira</taxon>
        <taxon>Durocryptodira</taxon>
        <taxon>Americhelydia</taxon>
        <taxon>Chelonioidea</taxon>
        <taxon>Cheloniidae</taxon>
        <taxon>Chelonia</taxon>
    </lineage>
</organism>
<proteinExistence type="predicted"/>
<accession>M7BL05</accession>
<evidence type="ECO:0000313" key="2">
    <source>
        <dbReference type="Proteomes" id="UP000031443"/>
    </source>
</evidence>
<sequence length="125" mass="15377">MRDAVEEQLSAAVIYFTSTDYGLYLFDPAVHGESPGAVRCRGAGDRWRDAERYQDVDWCLWSYRYREADLDLDDDLWRDQCQDWLLVECRSDWYRERCWESDWYRTYCNSDLRELEQHREYDRCR</sequence>
<dbReference type="EMBL" id="KB525358">
    <property type="protein sequence ID" value="EMP36405.1"/>
    <property type="molecule type" value="Genomic_DNA"/>
</dbReference>
<evidence type="ECO:0000313" key="1">
    <source>
        <dbReference type="EMBL" id="EMP36405.1"/>
    </source>
</evidence>
<keyword evidence="2" id="KW-1185">Reference proteome</keyword>
<reference evidence="2" key="1">
    <citation type="journal article" date="2013" name="Nat. Genet.">
        <title>The draft genomes of soft-shell turtle and green sea turtle yield insights into the development and evolution of the turtle-specific body plan.</title>
        <authorList>
            <person name="Wang Z."/>
            <person name="Pascual-Anaya J."/>
            <person name="Zadissa A."/>
            <person name="Li W."/>
            <person name="Niimura Y."/>
            <person name="Huang Z."/>
            <person name="Li C."/>
            <person name="White S."/>
            <person name="Xiong Z."/>
            <person name="Fang D."/>
            <person name="Wang B."/>
            <person name="Ming Y."/>
            <person name="Chen Y."/>
            <person name="Zheng Y."/>
            <person name="Kuraku S."/>
            <person name="Pignatelli M."/>
            <person name="Herrero J."/>
            <person name="Beal K."/>
            <person name="Nozawa M."/>
            <person name="Li Q."/>
            <person name="Wang J."/>
            <person name="Zhang H."/>
            <person name="Yu L."/>
            <person name="Shigenobu S."/>
            <person name="Wang J."/>
            <person name="Liu J."/>
            <person name="Flicek P."/>
            <person name="Searle S."/>
            <person name="Wang J."/>
            <person name="Kuratani S."/>
            <person name="Yin Y."/>
            <person name="Aken B."/>
            <person name="Zhang G."/>
            <person name="Irie N."/>
        </authorList>
    </citation>
    <scope>NUCLEOTIDE SEQUENCE [LARGE SCALE GENOMIC DNA]</scope>
</reference>
<gene>
    <name evidence="1" type="ORF">UY3_06387</name>
</gene>